<keyword evidence="1" id="KW-0472">Membrane</keyword>
<keyword evidence="1" id="KW-1133">Transmembrane helix</keyword>
<feature type="transmembrane region" description="Helical" evidence="1">
    <location>
        <begin position="43"/>
        <end position="65"/>
    </location>
</feature>
<feature type="transmembrane region" description="Helical" evidence="1">
    <location>
        <begin position="5"/>
        <end position="23"/>
    </location>
</feature>
<protein>
    <submittedName>
        <fullName evidence="2">Uncharacterized protein</fullName>
    </submittedName>
</protein>
<organism evidence="2">
    <name type="scientific">Treponema denticola H-22</name>
    <dbReference type="NCBI Taxonomy" id="999432"/>
    <lineage>
        <taxon>Bacteria</taxon>
        <taxon>Pseudomonadati</taxon>
        <taxon>Spirochaetota</taxon>
        <taxon>Spirochaetia</taxon>
        <taxon>Spirochaetales</taxon>
        <taxon>Treponemataceae</taxon>
        <taxon>Treponema</taxon>
    </lineage>
</organism>
<comment type="caution">
    <text evidence="2">The sequence shown here is derived from an EMBL/GenBank/DDBJ whole genome shotgun (WGS) entry which is preliminary data.</text>
</comment>
<dbReference type="RefSeq" id="WP_002683227.1">
    <property type="nucleotide sequence ID" value="NZ_CM001795.1"/>
</dbReference>
<dbReference type="Proteomes" id="UP000011705">
    <property type="component" value="Chromosome"/>
</dbReference>
<evidence type="ECO:0000313" key="2">
    <source>
        <dbReference type="EMBL" id="EMB35395.1"/>
    </source>
</evidence>
<gene>
    <name evidence="2" type="ORF">HMPREF9726_00536</name>
</gene>
<evidence type="ECO:0000256" key="1">
    <source>
        <dbReference type="SAM" id="Phobius"/>
    </source>
</evidence>
<proteinExistence type="predicted"/>
<accession>A0A0E2E7F0</accession>
<dbReference type="HOGENOM" id="CLU_1073397_0_0_12"/>
<dbReference type="EMBL" id="AGDV01000004">
    <property type="protein sequence ID" value="EMB35395.1"/>
    <property type="molecule type" value="Genomic_DNA"/>
</dbReference>
<name>A0A0E2E7F0_TREDN</name>
<dbReference type="PATRIC" id="fig|999432.5.peg.555"/>
<reference evidence="2" key="1">
    <citation type="submission" date="2012-01" db="EMBL/GenBank/DDBJ databases">
        <title>The Genome Sequence of Treponema denticola H-22.</title>
        <authorList>
            <consortium name="The Broad Institute Genome Sequencing Platform"/>
            <person name="Earl A."/>
            <person name="Ward D."/>
            <person name="Feldgarden M."/>
            <person name="Gevers D."/>
            <person name="Blanton J.M."/>
            <person name="Fenno C.J."/>
            <person name="Baranova O.V."/>
            <person name="Mathney J."/>
            <person name="Dewhirst F.E."/>
            <person name="Izard J."/>
            <person name="Young S.K."/>
            <person name="Zeng Q."/>
            <person name="Gargeya S."/>
            <person name="Fitzgerald M."/>
            <person name="Haas B."/>
            <person name="Abouelleil A."/>
            <person name="Alvarado L."/>
            <person name="Arachchi H.M."/>
            <person name="Berlin A."/>
            <person name="Chapman S.B."/>
            <person name="Gearin G."/>
            <person name="Goldberg J."/>
            <person name="Griggs A."/>
            <person name="Gujja S."/>
            <person name="Hansen M."/>
            <person name="Heiman D."/>
            <person name="Howarth C."/>
            <person name="Larimer J."/>
            <person name="Lui A."/>
            <person name="MacDonald P.J.P."/>
            <person name="McCowen C."/>
            <person name="Montmayeur A."/>
            <person name="Murphy C."/>
            <person name="Neiman D."/>
            <person name="Pearson M."/>
            <person name="Priest M."/>
            <person name="Roberts A."/>
            <person name="Saif S."/>
            <person name="Shea T."/>
            <person name="Sisk P."/>
            <person name="Stolte C."/>
            <person name="Sykes S."/>
            <person name="Wortman J."/>
            <person name="Nusbaum C."/>
            <person name="Birren B."/>
        </authorList>
    </citation>
    <scope>NUCLEOTIDE SEQUENCE [LARGE SCALE GENOMIC DNA]</scope>
    <source>
        <strain evidence="2">H-22</strain>
    </source>
</reference>
<dbReference type="AlphaFoldDB" id="A0A0E2E7F0"/>
<sequence>MKRLIASIVIIASIILLSSFIGYLKSGYTLFNGVYNSDILGSYSTFIGSILGPLTSIVASVLFFYSLKEQQKSINLQTKELLEIQEYNNINNDNENFMLLLRELKEINNSLDIVIQYNHETTSAKGYTKLDVIKQLKIYQLNPSLSLKCDSNKGNEKPNQKEYLFCKENDTIVYEGNFCRVVKRPKNEIDYFQELERRIWIMTNSLIEVINNSKNKEIQKKVLVSNLNFTYLDVVLGIFNQRNTHPDDKIIFEMIELIE</sequence>
<keyword evidence="1" id="KW-0812">Transmembrane</keyword>